<evidence type="ECO:0000256" key="9">
    <source>
        <dbReference type="SAM" id="MobiDB-lite"/>
    </source>
</evidence>
<feature type="compositionally biased region" description="Polar residues" evidence="9">
    <location>
        <begin position="7"/>
        <end position="22"/>
    </location>
</feature>
<dbReference type="InterPro" id="IPR038578">
    <property type="entry name" value="GT29-like_sf"/>
</dbReference>
<dbReference type="Proteomes" id="UP000316030">
    <property type="component" value="Unassembled WGS sequence"/>
</dbReference>
<dbReference type="GO" id="GO:0016020">
    <property type="term" value="C:membrane"/>
    <property type="evidence" value="ECO:0007669"/>
    <property type="project" value="UniProtKB-SubCell"/>
</dbReference>
<evidence type="ECO:0000256" key="8">
    <source>
        <dbReference type="ARBA" id="ARBA00023180"/>
    </source>
</evidence>
<evidence type="ECO:0000256" key="2">
    <source>
        <dbReference type="ARBA" id="ARBA00004308"/>
    </source>
</evidence>
<evidence type="ECO:0000313" key="10">
    <source>
        <dbReference type="EMBL" id="SMO55804.1"/>
    </source>
</evidence>
<dbReference type="EMBL" id="FXTO01000006">
    <property type="protein sequence ID" value="SMO55804.1"/>
    <property type="molecule type" value="Genomic_DNA"/>
</dbReference>
<keyword evidence="8" id="KW-0325">Glycoprotein</keyword>
<sequence>MSDTTHHTLVSPGTTARPLSTSFGKSGLGDRLRFLHARLRRDETGLQAWSDTLADLKQAAAGQRIAVVGNARSLGEKALGADIDAHDIVLRMNSAPQPAPHSHGTRTDWLATSIPLKSDRLAQLSPDRLLWMTRKRKRLPYDYARRNGFFLNPPAPMDCLSQKLGGPPSTGMMVLELMHSLPFETISVYGFDFFKSLSNSGRRTAEQVPHDFGAEQSYSTQLFASDPRFHLF</sequence>
<evidence type="ECO:0000256" key="3">
    <source>
        <dbReference type="ARBA" id="ARBA00022676"/>
    </source>
</evidence>
<dbReference type="RefSeq" id="WP_142492636.1">
    <property type="nucleotide sequence ID" value="NZ_FXTO01000006.1"/>
</dbReference>
<evidence type="ECO:0000313" key="11">
    <source>
        <dbReference type="Proteomes" id="UP000316030"/>
    </source>
</evidence>
<dbReference type="GO" id="GO:0008373">
    <property type="term" value="F:sialyltransferase activity"/>
    <property type="evidence" value="ECO:0007669"/>
    <property type="project" value="InterPro"/>
</dbReference>
<accession>A0A521C8X6</accession>
<feature type="region of interest" description="Disordered" evidence="9">
    <location>
        <begin position="1"/>
        <end position="22"/>
    </location>
</feature>
<keyword evidence="11" id="KW-1185">Reference proteome</keyword>
<evidence type="ECO:0000256" key="4">
    <source>
        <dbReference type="ARBA" id="ARBA00022679"/>
    </source>
</evidence>
<dbReference type="AlphaFoldDB" id="A0A521C8X6"/>
<dbReference type="Gene3D" id="3.90.1480.20">
    <property type="entry name" value="Glycosyl transferase family 29"/>
    <property type="match status" value="1"/>
</dbReference>
<keyword evidence="3 10" id="KW-0328">Glycosyltransferase</keyword>
<keyword evidence="4 10" id="KW-0808">Transferase</keyword>
<dbReference type="OrthoDB" id="5614897at2"/>
<evidence type="ECO:0000256" key="1">
    <source>
        <dbReference type="ARBA" id="ARBA00004167"/>
    </source>
</evidence>
<keyword evidence="7" id="KW-0472">Membrane</keyword>
<reference evidence="10 11" key="1">
    <citation type="submission" date="2017-05" db="EMBL/GenBank/DDBJ databases">
        <authorList>
            <person name="Varghese N."/>
            <person name="Submissions S."/>
        </authorList>
    </citation>
    <scope>NUCLEOTIDE SEQUENCE [LARGE SCALE GENOMIC DNA]</scope>
    <source>
        <strain evidence="10 11">DSM 29506</strain>
    </source>
</reference>
<proteinExistence type="predicted"/>
<organism evidence="10 11">
    <name type="scientific">Thalassovita litoralis</name>
    <dbReference type="NCBI Taxonomy" id="1010611"/>
    <lineage>
        <taxon>Bacteria</taxon>
        <taxon>Pseudomonadati</taxon>
        <taxon>Pseudomonadota</taxon>
        <taxon>Alphaproteobacteria</taxon>
        <taxon>Rhodobacterales</taxon>
        <taxon>Roseobacteraceae</taxon>
        <taxon>Thalassovita</taxon>
    </lineage>
</organism>
<dbReference type="InterPro" id="IPR001675">
    <property type="entry name" value="Glyco_trans_29"/>
</dbReference>
<comment type="subcellular location">
    <subcellularLocation>
        <location evidence="2">Endomembrane system</location>
    </subcellularLocation>
    <subcellularLocation>
        <location evidence="1">Membrane</location>
        <topology evidence="1">Single-pass membrane protein</topology>
    </subcellularLocation>
</comment>
<dbReference type="Pfam" id="PF00777">
    <property type="entry name" value="Glyco_transf_29"/>
    <property type="match status" value="1"/>
</dbReference>
<evidence type="ECO:0000256" key="7">
    <source>
        <dbReference type="ARBA" id="ARBA00023136"/>
    </source>
</evidence>
<name>A0A521C8X6_9RHOB</name>
<keyword evidence="6" id="KW-1133">Transmembrane helix</keyword>
<evidence type="ECO:0000256" key="6">
    <source>
        <dbReference type="ARBA" id="ARBA00022989"/>
    </source>
</evidence>
<protein>
    <submittedName>
        <fullName evidence="10">Glycosyltransferase family 29 (Sialyltransferase)</fullName>
    </submittedName>
</protein>
<gene>
    <name evidence="10" type="ORF">SAMN06265173_1063</name>
</gene>
<dbReference type="GO" id="GO:0012505">
    <property type="term" value="C:endomembrane system"/>
    <property type="evidence" value="ECO:0007669"/>
    <property type="project" value="UniProtKB-SubCell"/>
</dbReference>
<keyword evidence="5" id="KW-0812">Transmembrane</keyword>
<evidence type="ECO:0000256" key="5">
    <source>
        <dbReference type="ARBA" id="ARBA00022692"/>
    </source>
</evidence>